<dbReference type="AlphaFoldDB" id="A0AA95D6A3"/>
<dbReference type="PANTHER" id="PTHR42939:SF1">
    <property type="entry name" value="ABC TRANSPORTER ATP-BINDING PROTEIN ALBC-RELATED"/>
    <property type="match status" value="1"/>
</dbReference>
<dbReference type="SUPFAM" id="SSF52540">
    <property type="entry name" value="P-loop containing nucleoside triphosphate hydrolases"/>
    <property type="match status" value="1"/>
</dbReference>
<reference evidence="4 5" key="1">
    <citation type="submission" date="2019-04" db="EMBL/GenBank/DDBJ databases">
        <authorList>
            <consortium name="Pathogen Informatics"/>
        </authorList>
    </citation>
    <scope>NUCLEOTIDE SEQUENCE [LARGE SCALE GENOMIC DNA]</scope>
    <source>
        <strain evidence="4 5">GPSC211</strain>
    </source>
</reference>
<dbReference type="InterPro" id="IPR027417">
    <property type="entry name" value="P-loop_NTPase"/>
</dbReference>
<keyword evidence="3 4" id="KW-0067">ATP-binding</keyword>
<dbReference type="InterPro" id="IPR051782">
    <property type="entry name" value="ABC_Transporter_VariousFunc"/>
</dbReference>
<evidence type="ECO:0000313" key="4">
    <source>
        <dbReference type="EMBL" id="VNG98037.1"/>
    </source>
</evidence>
<sequence>MALIQAFISSPSILFLDEPMNALDEKSVRLTKQVILSYLKKENGLVILTSHISEDISDLCTDVLVVENGHIQYVKDIQS</sequence>
<proteinExistence type="predicted"/>
<evidence type="ECO:0000256" key="1">
    <source>
        <dbReference type="ARBA" id="ARBA00022448"/>
    </source>
</evidence>
<organism evidence="4 5">
    <name type="scientific">Streptococcus pneumoniae</name>
    <dbReference type="NCBI Taxonomy" id="1313"/>
    <lineage>
        <taxon>Bacteria</taxon>
        <taxon>Bacillati</taxon>
        <taxon>Bacillota</taxon>
        <taxon>Bacilli</taxon>
        <taxon>Lactobacillales</taxon>
        <taxon>Streptococcaceae</taxon>
        <taxon>Streptococcus</taxon>
    </lineage>
</organism>
<evidence type="ECO:0000313" key="5">
    <source>
        <dbReference type="Proteomes" id="UP000310818"/>
    </source>
</evidence>
<dbReference type="Gene3D" id="3.40.50.300">
    <property type="entry name" value="P-loop containing nucleotide triphosphate hydrolases"/>
    <property type="match status" value="1"/>
</dbReference>
<dbReference type="EC" id="3.6.3.-" evidence="4"/>
<keyword evidence="1" id="KW-0813">Transport</keyword>
<dbReference type="Proteomes" id="UP000310818">
    <property type="component" value="Unassembled WGS sequence"/>
</dbReference>
<keyword evidence="4" id="KW-0378">Hydrolase</keyword>
<protein>
    <submittedName>
        <fullName evidence="4">ABC transporter ATP-binding protein</fullName>
        <ecNumber evidence="4">3.6.3.-</ecNumber>
    </submittedName>
</protein>
<accession>A0AA95D6A3</accession>
<comment type="caution">
    <text evidence="4">The sequence shown here is derived from an EMBL/GenBank/DDBJ whole genome shotgun (WGS) entry which is preliminary data.</text>
</comment>
<gene>
    <name evidence="4" type="ORF">SAMEA3353485_00316</name>
</gene>
<name>A0AA95D6A3_STREE</name>
<evidence type="ECO:0000256" key="3">
    <source>
        <dbReference type="ARBA" id="ARBA00022840"/>
    </source>
</evidence>
<dbReference type="GO" id="GO:0005524">
    <property type="term" value="F:ATP binding"/>
    <property type="evidence" value="ECO:0007669"/>
    <property type="project" value="UniProtKB-KW"/>
</dbReference>
<dbReference type="GO" id="GO:0016787">
    <property type="term" value="F:hydrolase activity"/>
    <property type="evidence" value="ECO:0007669"/>
    <property type="project" value="UniProtKB-KW"/>
</dbReference>
<evidence type="ECO:0000256" key="2">
    <source>
        <dbReference type="ARBA" id="ARBA00022741"/>
    </source>
</evidence>
<dbReference type="EMBL" id="CAASRX010000003">
    <property type="protein sequence ID" value="VNG98037.1"/>
    <property type="molecule type" value="Genomic_DNA"/>
</dbReference>
<keyword evidence="2" id="KW-0547">Nucleotide-binding</keyword>
<dbReference type="PANTHER" id="PTHR42939">
    <property type="entry name" value="ABC TRANSPORTER ATP-BINDING PROTEIN ALBC-RELATED"/>
    <property type="match status" value="1"/>
</dbReference>